<dbReference type="AlphaFoldDB" id="A0A068SFX3"/>
<accession>A0A068SFX3</accession>
<dbReference type="STRING" id="1263082.A0A068SFX3"/>
<dbReference type="EMBL" id="CBTN010000104">
    <property type="protein sequence ID" value="CDH60722.1"/>
    <property type="molecule type" value="Genomic_DNA"/>
</dbReference>
<comment type="caution">
    <text evidence="7">The sequence shown here is derived from an EMBL/GenBank/DDBJ whole genome shotgun (WGS) entry which is preliminary data.</text>
</comment>
<reference evidence="7" key="1">
    <citation type="submission" date="2013-08" db="EMBL/GenBank/DDBJ databases">
        <title>Gene expansion shapes genome architecture in the human pathogen Lichtheimia corymbifera: an evolutionary genomics analysis in the ancient terrestrial Mucorales (Mucoromycotina).</title>
        <authorList>
            <person name="Schwartze V.U."/>
            <person name="Winter S."/>
            <person name="Shelest E."/>
            <person name="Marcet-Houben M."/>
            <person name="Horn F."/>
            <person name="Wehner S."/>
            <person name="Hoffmann K."/>
            <person name="Riege K."/>
            <person name="Sammeth M."/>
            <person name="Nowrousian M."/>
            <person name="Valiante V."/>
            <person name="Linde J."/>
            <person name="Jacobsen I.D."/>
            <person name="Marz M."/>
            <person name="Brakhage A.A."/>
            <person name="Gabaldon T."/>
            <person name="Bocker S."/>
            <person name="Voigt K."/>
        </authorList>
    </citation>
    <scope>NUCLEOTIDE SEQUENCE [LARGE SCALE GENOMIC DNA]</scope>
    <source>
        <strain evidence="7">FSU 9682</strain>
    </source>
</reference>
<gene>
    <name evidence="7" type="ORF">LCOR_11503.1</name>
</gene>
<dbReference type="InterPro" id="IPR011701">
    <property type="entry name" value="MFS"/>
</dbReference>
<dbReference type="Pfam" id="PF07690">
    <property type="entry name" value="MFS_1"/>
    <property type="match status" value="1"/>
</dbReference>
<dbReference type="PANTHER" id="PTHR43791">
    <property type="entry name" value="PERMEASE-RELATED"/>
    <property type="match status" value="1"/>
</dbReference>
<feature type="transmembrane region" description="Helical" evidence="6">
    <location>
        <begin position="288"/>
        <end position="307"/>
    </location>
</feature>
<feature type="transmembrane region" description="Helical" evidence="6">
    <location>
        <begin position="253"/>
        <end position="276"/>
    </location>
</feature>
<sequence>MTSIGYAEKKQAMDIADDDESAKTRIQERSITRKLDLHVLPVLFFLYMFNAIDKSNISNAKLGGLEQDLGLTPVQYRWCLSIVYVGMILFQIPVIIILRRWKANLLIGMMAIYVMATWYLRHEYGRRLSIFWASHPFSYAVGGLLAFGISEIPSEKLNTWQWLFILEGIPSVLLGVMAFWCLPMRPADAKFLNDDEKKLQFERFTKGLLLFSSIANNRGADDGYHIDQGTTNFRKKYTWKDTKELLKDWKPYLYSYIVIIGIAAGVGFNLTLPAIVHGMGNWSPAVSQALTVPPNVCACILTVAAGYSSDRFLDRSIHAITFSLLSAIGLFLLMFLPEDQLGARYFAICFTSSTSNAAAATAISWTPSSFGTFTRRAVALGVAGTIGHLGGVIGPQFYYDGPRYLHGYTIAVCLVISKTIALALIRILLWRENKKRDNMTPEEKQRIIEKYGLQETGDDRHPDFRYIL</sequence>
<dbReference type="PANTHER" id="PTHR43791:SF36">
    <property type="entry name" value="TRANSPORTER, PUTATIVE (AFU_ORTHOLOGUE AFUA_6G08340)-RELATED"/>
    <property type="match status" value="1"/>
</dbReference>
<organism evidence="7 8">
    <name type="scientific">Lichtheimia corymbifera JMRC:FSU:9682</name>
    <dbReference type="NCBI Taxonomy" id="1263082"/>
    <lineage>
        <taxon>Eukaryota</taxon>
        <taxon>Fungi</taxon>
        <taxon>Fungi incertae sedis</taxon>
        <taxon>Mucoromycota</taxon>
        <taxon>Mucoromycotina</taxon>
        <taxon>Mucoromycetes</taxon>
        <taxon>Mucorales</taxon>
        <taxon>Lichtheimiaceae</taxon>
        <taxon>Lichtheimia</taxon>
    </lineage>
</organism>
<evidence type="ECO:0000256" key="6">
    <source>
        <dbReference type="SAM" id="Phobius"/>
    </source>
</evidence>
<feature type="transmembrane region" description="Helical" evidence="6">
    <location>
        <begin position="343"/>
        <end position="365"/>
    </location>
</feature>
<proteinExistence type="predicted"/>
<dbReference type="OrthoDB" id="2257810at2759"/>
<feature type="transmembrane region" description="Helical" evidence="6">
    <location>
        <begin position="75"/>
        <end position="96"/>
    </location>
</feature>
<feature type="transmembrane region" description="Helical" evidence="6">
    <location>
        <begin position="377"/>
        <end position="399"/>
    </location>
</feature>
<keyword evidence="8" id="KW-1185">Reference proteome</keyword>
<dbReference type="VEuPathDB" id="FungiDB:LCOR_11503.1"/>
<evidence type="ECO:0000313" key="7">
    <source>
        <dbReference type="EMBL" id="CDH60722.1"/>
    </source>
</evidence>
<evidence type="ECO:0000256" key="5">
    <source>
        <dbReference type="ARBA" id="ARBA00023136"/>
    </source>
</evidence>
<evidence type="ECO:0000256" key="3">
    <source>
        <dbReference type="ARBA" id="ARBA00022692"/>
    </source>
</evidence>
<keyword evidence="5 6" id="KW-0472">Membrane</keyword>
<feature type="transmembrane region" description="Helical" evidence="6">
    <location>
        <begin position="319"/>
        <end position="337"/>
    </location>
</feature>
<dbReference type="GO" id="GO:0016020">
    <property type="term" value="C:membrane"/>
    <property type="evidence" value="ECO:0007669"/>
    <property type="project" value="UniProtKB-SubCell"/>
</dbReference>
<evidence type="ECO:0000313" key="8">
    <source>
        <dbReference type="Proteomes" id="UP000027586"/>
    </source>
</evidence>
<feature type="transmembrane region" description="Helical" evidence="6">
    <location>
        <begin position="103"/>
        <end position="120"/>
    </location>
</feature>
<evidence type="ECO:0000256" key="2">
    <source>
        <dbReference type="ARBA" id="ARBA00022448"/>
    </source>
</evidence>
<feature type="transmembrane region" description="Helical" evidence="6">
    <location>
        <begin position="160"/>
        <end position="182"/>
    </location>
</feature>
<name>A0A068SFX3_9FUNG</name>
<keyword evidence="4 6" id="KW-1133">Transmembrane helix</keyword>
<feature type="transmembrane region" description="Helical" evidence="6">
    <location>
        <begin position="405"/>
        <end position="429"/>
    </location>
</feature>
<dbReference type="InterPro" id="IPR036259">
    <property type="entry name" value="MFS_trans_sf"/>
</dbReference>
<comment type="subcellular location">
    <subcellularLocation>
        <location evidence="1">Membrane</location>
        <topology evidence="1">Multi-pass membrane protein</topology>
    </subcellularLocation>
</comment>
<keyword evidence="3 6" id="KW-0812">Transmembrane</keyword>
<dbReference type="GO" id="GO:0022857">
    <property type="term" value="F:transmembrane transporter activity"/>
    <property type="evidence" value="ECO:0007669"/>
    <property type="project" value="InterPro"/>
</dbReference>
<dbReference type="SUPFAM" id="SSF103473">
    <property type="entry name" value="MFS general substrate transporter"/>
    <property type="match status" value="1"/>
</dbReference>
<keyword evidence="2" id="KW-0813">Transport</keyword>
<evidence type="ECO:0000256" key="4">
    <source>
        <dbReference type="ARBA" id="ARBA00022989"/>
    </source>
</evidence>
<dbReference type="Proteomes" id="UP000027586">
    <property type="component" value="Unassembled WGS sequence"/>
</dbReference>
<dbReference type="Gene3D" id="1.20.1250.20">
    <property type="entry name" value="MFS general substrate transporter like domains"/>
    <property type="match status" value="3"/>
</dbReference>
<evidence type="ECO:0000256" key="1">
    <source>
        <dbReference type="ARBA" id="ARBA00004141"/>
    </source>
</evidence>
<protein>
    <submittedName>
        <fullName evidence="7">Major facilitator superfamily transporter</fullName>
    </submittedName>
</protein>